<keyword evidence="2" id="KW-0808">Transferase</keyword>
<evidence type="ECO:0000313" key="3">
    <source>
        <dbReference type="Proteomes" id="UP000054248"/>
    </source>
</evidence>
<name>A0A0C3Q9K5_9AGAM</name>
<keyword evidence="3" id="KW-1185">Reference proteome</keyword>
<dbReference type="GO" id="GO:0016740">
    <property type="term" value="F:transferase activity"/>
    <property type="evidence" value="ECO:0007669"/>
    <property type="project" value="UniProtKB-KW"/>
</dbReference>
<accession>A0A0C3Q9K5</accession>
<dbReference type="AlphaFoldDB" id="A0A0C3Q9K5"/>
<dbReference type="STRING" id="1051891.A0A0C3Q9K5"/>
<reference evidence="2 3" key="1">
    <citation type="submission" date="2014-04" db="EMBL/GenBank/DDBJ databases">
        <authorList>
            <consortium name="DOE Joint Genome Institute"/>
            <person name="Kuo A."/>
            <person name="Girlanda M."/>
            <person name="Perotto S."/>
            <person name="Kohler A."/>
            <person name="Nagy L.G."/>
            <person name="Floudas D."/>
            <person name="Copeland A."/>
            <person name="Barry K.W."/>
            <person name="Cichocki N."/>
            <person name="Veneault-Fourrey C."/>
            <person name="LaButti K."/>
            <person name="Lindquist E.A."/>
            <person name="Lipzen A."/>
            <person name="Lundell T."/>
            <person name="Morin E."/>
            <person name="Murat C."/>
            <person name="Sun H."/>
            <person name="Tunlid A."/>
            <person name="Henrissat B."/>
            <person name="Grigoriev I.V."/>
            <person name="Hibbett D.S."/>
            <person name="Martin F."/>
            <person name="Nordberg H.P."/>
            <person name="Cantor M.N."/>
            <person name="Hua S.X."/>
        </authorList>
    </citation>
    <scope>NUCLEOTIDE SEQUENCE [LARGE SCALE GENOMIC DNA]</scope>
    <source>
        <strain evidence="2 3">MUT 4182</strain>
    </source>
</reference>
<feature type="compositionally biased region" description="Polar residues" evidence="1">
    <location>
        <begin position="76"/>
        <end position="85"/>
    </location>
</feature>
<evidence type="ECO:0000313" key="2">
    <source>
        <dbReference type="EMBL" id="KIO26720.1"/>
    </source>
</evidence>
<protein>
    <submittedName>
        <fullName evidence="2">Glycosyltransferase family 48 protein</fullName>
    </submittedName>
</protein>
<organism evidence="2 3">
    <name type="scientific">Tulasnella calospora MUT 4182</name>
    <dbReference type="NCBI Taxonomy" id="1051891"/>
    <lineage>
        <taxon>Eukaryota</taxon>
        <taxon>Fungi</taxon>
        <taxon>Dikarya</taxon>
        <taxon>Basidiomycota</taxon>
        <taxon>Agaricomycotina</taxon>
        <taxon>Agaricomycetes</taxon>
        <taxon>Cantharellales</taxon>
        <taxon>Tulasnellaceae</taxon>
        <taxon>Tulasnella</taxon>
    </lineage>
</organism>
<evidence type="ECO:0000256" key="1">
    <source>
        <dbReference type="SAM" id="MobiDB-lite"/>
    </source>
</evidence>
<gene>
    <name evidence="2" type="ORF">M407DRAFT_24038</name>
</gene>
<dbReference type="EMBL" id="KN823020">
    <property type="protein sequence ID" value="KIO26720.1"/>
    <property type="molecule type" value="Genomic_DNA"/>
</dbReference>
<feature type="region of interest" description="Disordered" evidence="1">
    <location>
        <begin position="1"/>
        <end position="125"/>
    </location>
</feature>
<feature type="compositionally biased region" description="Pro residues" evidence="1">
    <location>
        <begin position="1"/>
        <end position="13"/>
    </location>
</feature>
<dbReference type="OrthoDB" id="2433298at2759"/>
<dbReference type="Proteomes" id="UP000054248">
    <property type="component" value="Unassembled WGS sequence"/>
</dbReference>
<dbReference type="HOGENOM" id="CLU_1994303_0_0_1"/>
<feature type="compositionally biased region" description="Polar residues" evidence="1">
    <location>
        <begin position="23"/>
        <end position="36"/>
    </location>
</feature>
<sequence>MSGRPPPGPPQPRGPYDQQQPRNPFTQQPYGSSQGHGQPGGYYENESDVGDYTDSRIHGYGTDAESTENDVYGNSYPPSSESLPQGSRGGHSDYSTAHFGDYGPSGSREPYPAWTAERQIPLSKE</sequence>
<proteinExistence type="predicted"/>
<reference evidence="3" key="2">
    <citation type="submission" date="2015-01" db="EMBL/GenBank/DDBJ databases">
        <title>Evolutionary Origins and Diversification of the Mycorrhizal Mutualists.</title>
        <authorList>
            <consortium name="DOE Joint Genome Institute"/>
            <consortium name="Mycorrhizal Genomics Consortium"/>
            <person name="Kohler A."/>
            <person name="Kuo A."/>
            <person name="Nagy L.G."/>
            <person name="Floudas D."/>
            <person name="Copeland A."/>
            <person name="Barry K.W."/>
            <person name="Cichocki N."/>
            <person name="Veneault-Fourrey C."/>
            <person name="LaButti K."/>
            <person name="Lindquist E.A."/>
            <person name="Lipzen A."/>
            <person name="Lundell T."/>
            <person name="Morin E."/>
            <person name="Murat C."/>
            <person name="Riley R."/>
            <person name="Ohm R."/>
            <person name="Sun H."/>
            <person name="Tunlid A."/>
            <person name="Henrissat B."/>
            <person name="Grigoriev I.V."/>
            <person name="Hibbett D.S."/>
            <person name="Martin F."/>
        </authorList>
    </citation>
    <scope>NUCLEOTIDE SEQUENCE [LARGE SCALE GENOMIC DNA]</scope>
    <source>
        <strain evidence="3">MUT 4182</strain>
    </source>
</reference>